<feature type="domain" description="K Homology" evidence="8">
    <location>
        <begin position="411"/>
        <end position="475"/>
    </location>
</feature>
<evidence type="ECO:0000256" key="7">
    <source>
        <dbReference type="SAM" id="MobiDB-lite"/>
    </source>
</evidence>
<protein>
    <submittedName>
        <fullName evidence="9">Vigilin</fullName>
    </submittedName>
</protein>
<evidence type="ECO:0000256" key="3">
    <source>
        <dbReference type="ARBA" id="ARBA00022737"/>
    </source>
</evidence>
<feature type="compositionally biased region" description="Polar residues" evidence="7">
    <location>
        <begin position="1182"/>
        <end position="1197"/>
    </location>
</feature>
<reference evidence="9 10" key="1">
    <citation type="submission" date="2017-03" db="EMBL/GenBank/DDBJ databases">
        <title>Genome of the blue death feigning beetle - Asbolus verrucosus.</title>
        <authorList>
            <person name="Rider S.D."/>
        </authorList>
    </citation>
    <scope>NUCLEOTIDE SEQUENCE [LARGE SCALE GENOMIC DNA]</scope>
    <source>
        <strain evidence="9">Butters</strain>
        <tissue evidence="9">Head and leg muscle</tissue>
    </source>
</reference>
<evidence type="ECO:0000256" key="5">
    <source>
        <dbReference type="PROSITE-ProRule" id="PRU00117"/>
    </source>
</evidence>
<dbReference type="CDD" id="cd22408">
    <property type="entry name" value="KH-I_Vigilin_rpt4"/>
    <property type="match status" value="1"/>
</dbReference>
<feature type="coiled-coil region" evidence="6">
    <location>
        <begin position="602"/>
        <end position="629"/>
    </location>
</feature>
<dbReference type="Gene3D" id="3.30.1370.10">
    <property type="entry name" value="K Homology domain, type 1"/>
    <property type="match status" value="14"/>
</dbReference>
<keyword evidence="2" id="KW-0963">Cytoplasm</keyword>
<keyword evidence="4 5" id="KW-0694">RNA-binding</keyword>
<feature type="domain" description="K Homology" evidence="8">
    <location>
        <begin position="1016"/>
        <end position="1085"/>
    </location>
</feature>
<proteinExistence type="predicted"/>
<dbReference type="InterPro" id="IPR004087">
    <property type="entry name" value="KH_dom"/>
</dbReference>
<dbReference type="Proteomes" id="UP000292052">
    <property type="component" value="Unassembled WGS sequence"/>
</dbReference>
<dbReference type="FunFam" id="3.30.1370.10:FF:000018">
    <property type="entry name" value="vigilin isoform X1"/>
    <property type="match status" value="1"/>
</dbReference>
<feature type="domain" description="K Homology" evidence="8">
    <location>
        <begin position="938"/>
        <end position="1004"/>
    </location>
</feature>
<dbReference type="PROSITE" id="PS50084">
    <property type="entry name" value="KH_TYPE_1"/>
    <property type="match status" value="14"/>
</dbReference>
<feature type="domain" description="K Homology" evidence="8">
    <location>
        <begin position="271"/>
        <end position="339"/>
    </location>
</feature>
<dbReference type="CDD" id="cd02394">
    <property type="entry name" value="KH-I_Vigilin_rpt6"/>
    <property type="match status" value="1"/>
</dbReference>
<keyword evidence="10" id="KW-1185">Reference proteome</keyword>
<evidence type="ECO:0000259" key="8">
    <source>
        <dbReference type="SMART" id="SM00322"/>
    </source>
</evidence>
<dbReference type="PANTHER" id="PTHR10627:SF31">
    <property type="entry name" value="DODECA-SATELLITE-BINDING PROTEIN 1, ISOFORM A"/>
    <property type="match status" value="1"/>
</dbReference>
<dbReference type="InterPro" id="IPR004088">
    <property type="entry name" value="KH_dom_type_1"/>
</dbReference>
<evidence type="ECO:0000256" key="2">
    <source>
        <dbReference type="ARBA" id="ARBA00022490"/>
    </source>
</evidence>
<accession>A0A482VN36</accession>
<dbReference type="Pfam" id="PF00013">
    <property type="entry name" value="KH_1"/>
    <property type="match status" value="14"/>
</dbReference>
<keyword evidence="6" id="KW-0175">Coiled coil</keyword>
<gene>
    <name evidence="9" type="ORF">BDFB_004888</name>
</gene>
<organism evidence="9 10">
    <name type="scientific">Asbolus verrucosus</name>
    <name type="common">Desert ironclad beetle</name>
    <dbReference type="NCBI Taxonomy" id="1661398"/>
    <lineage>
        <taxon>Eukaryota</taxon>
        <taxon>Metazoa</taxon>
        <taxon>Ecdysozoa</taxon>
        <taxon>Arthropoda</taxon>
        <taxon>Hexapoda</taxon>
        <taxon>Insecta</taxon>
        <taxon>Pterygota</taxon>
        <taxon>Neoptera</taxon>
        <taxon>Endopterygota</taxon>
        <taxon>Coleoptera</taxon>
        <taxon>Polyphaga</taxon>
        <taxon>Cucujiformia</taxon>
        <taxon>Tenebrionidae</taxon>
        <taxon>Pimeliinae</taxon>
        <taxon>Asbolus</taxon>
    </lineage>
</organism>
<dbReference type="CDD" id="cd22414">
    <property type="entry name" value="KH-I_Vigilin_rpt11"/>
    <property type="match status" value="1"/>
</dbReference>
<dbReference type="CDD" id="cd22413">
    <property type="entry name" value="KH-I_Vigilin_rpt10"/>
    <property type="match status" value="1"/>
</dbReference>
<evidence type="ECO:0000256" key="1">
    <source>
        <dbReference type="ARBA" id="ARBA00004496"/>
    </source>
</evidence>
<keyword evidence="3" id="KW-0677">Repeat</keyword>
<dbReference type="CDD" id="cd22407">
    <property type="entry name" value="KH-I_Vigilin_rpt3"/>
    <property type="match status" value="1"/>
</dbReference>
<sequence>MQQPVIEEGAAYEPSVRSYDDLFPALPESNTQSQNHNTMGQWNNKMRVGSSVITQVFRVPFEERKLDGSQKFGEGESIQTCGNIMKETGAHIEISHGKDQSLTFLVTGKQNEVLEARRKILTHFQTQASKQISIPKEHHRWILGKKGDRLKELEKQTATKISVPPMNDLSDTISITGTKEGIEKAEHEIRVTSDQQSKKASERINVPKIYHPFIVGPYNEYLNQLITETGAKINVPPPSVMKDEIFIAGEKDGVLAAKAKIEAIYKQMEKKCTTVSVEVPKSQHKYVIGPKGATIAEILHSTGVSVEMPQGDSATGTITLRGPHDKLGLALNKVYEKANSVRSSDVEAPSWIHKYIIGRKGQNIKEITQNLPKVHVEFTEKEDKIKIEGPPEEVEKAQEQIEKMAKDLIKKLIFIEMQVDPKLFKHIIGKSGANVNRLKEEFNVVINIDESGLIRIEGHKEGVFTTKQELEDRIRKLENEKEKDVIIEQRHYKSIIGAKGENIKEVREKFNQVQIYFPGAGDKNDIVKVRGPKEDVDKCCRYLEKLVNVLNESSYQIEVPIYKQFHKFIIGKGGANIRKIREETHTKIDLPAEGDKNDVITITGKKEDVEEAREKIRKIQDELENIVTEEITIPPKFYNSLIGAKGKLIHSIMEDCGGVAIKFPSVDSKSDKVTIRGPKDDVDRAKQQLLDLANERQLASYTAEVRAKAQHHKFLIGKNGANIKTIRDSTGARIVFPSSTDDDREIITIIGKKEAVEKAKAALQATIKDIVSHFDNIIESDMAVEPRHHKHFVARRGEVLHKISDECGGVMISFPRSGINSDRVVLKGSKECIEAAKQRINEIIQDLESMITIECIIPQNHHRTVMGAKGFKVQGITSDFDVQIKFPDRENTDEYPLHGQLNGDINGGPVRHCDVIRITGKEENCLKAKQALLDLVPVTINVDVPFDLHRSIIGQKGRDVKELMDRFDVHIVLSPAGVKEDIIKITGTPVNVERAKEALLEKVQDLEADRKDRELRSFALKIEVNPEYHPKIIGKRGAVITKIRKDHDVQIIFPKKGDPDEQIITITGYEENTHRAKDDIMKIVNELNELVREEVQIDSRVHSRIIGSRGRSIRKIMDDYKVDIKFPRGDDADPNLVIITGNEESVIDAKEYLINLEEQYLQDVEEQETREKQHTLNIHFDSNLSGSRSREANSNGFVVQGGPWEQRAPNTASVTEFPSFGRNTEEPQASPISGAWGGRR</sequence>
<feature type="domain" description="K Homology" evidence="8">
    <location>
        <begin position="126"/>
        <end position="194"/>
    </location>
</feature>
<feature type="domain" description="K Homology" evidence="8">
    <location>
        <begin position="198"/>
        <end position="266"/>
    </location>
</feature>
<feature type="coiled-coil region" evidence="6">
    <location>
        <begin position="460"/>
        <end position="487"/>
    </location>
</feature>
<feature type="region of interest" description="Disordered" evidence="7">
    <location>
        <begin position="1182"/>
        <end position="1240"/>
    </location>
</feature>
<evidence type="ECO:0000256" key="6">
    <source>
        <dbReference type="SAM" id="Coils"/>
    </source>
</evidence>
<dbReference type="GO" id="GO:0003729">
    <property type="term" value="F:mRNA binding"/>
    <property type="evidence" value="ECO:0007669"/>
    <property type="project" value="TreeGrafter"/>
</dbReference>
<evidence type="ECO:0000313" key="9">
    <source>
        <dbReference type="EMBL" id="RZC33807.1"/>
    </source>
</evidence>
<dbReference type="CDD" id="cd22417">
    <property type="entry name" value="KH-I_Vigilin_rpt14"/>
    <property type="match status" value="1"/>
</dbReference>
<dbReference type="AlphaFoldDB" id="A0A482VN36"/>
<dbReference type="PANTHER" id="PTHR10627">
    <property type="entry name" value="SCP160"/>
    <property type="match status" value="1"/>
</dbReference>
<dbReference type="CDD" id="cd22415">
    <property type="entry name" value="KH-I_Vigilin_rpt12"/>
    <property type="match status" value="1"/>
</dbReference>
<dbReference type="CDD" id="cd22418">
    <property type="entry name" value="KH-I_Vigilin_rpt15"/>
    <property type="match status" value="1"/>
</dbReference>
<comment type="caution">
    <text evidence="9">The sequence shown here is derived from an EMBL/GenBank/DDBJ whole genome shotgun (WGS) entry which is preliminary data.</text>
</comment>
<feature type="domain" description="K Homology" evidence="8">
    <location>
        <begin position="1089"/>
        <end position="1158"/>
    </location>
</feature>
<dbReference type="CDD" id="cd22409">
    <property type="entry name" value="KH-I_Vigilin_rpt5"/>
    <property type="match status" value="1"/>
</dbReference>
<dbReference type="CDD" id="cd22412">
    <property type="entry name" value="KH-I_Vigilin_rpt9"/>
    <property type="match status" value="1"/>
</dbReference>
<dbReference type="CDD" id="cd22406">
    <property type="entry name" value="KH-I_Vigilin_rpt2"/>
    <property type="match status" value="1"/>
</dbReference>
<feature type="domain" description="K Homology" evidence="8">
    <location>
        <begin position="553"/>
        <end position="621"/>
    </location>
</feature>
<dbReference type="CDD" id="cd22411">
    <property type="entry name" value="KH-I_Vigilin_rpt8"/>
    <property type="match status" value="1"/>
</dbReference>
<feature type="domain" description="K Homology" evidence="8">
    <location>
        <begin position="776"/>
        <end position="845"/>
    </location>
</feature>
<evidence type="ECO:0000256" key="4">
    <source>
        <dbReference type="ARBA" id="ARBA00022884"/>
    </source>
</evidence>
<dbReference type="EMBL" id="QDEB01085478">
    <property type="protein sequence ID" value="RZC33807.1"/>
    <property type="molecule type" value="Genomic_DNA"/>
</dbReference>
<dbReference type="CDD" id="cd22416">
    <property type="entry name" value="KH-I_Vigilin_rpt13"/>
    <property type="match status" value="1"/>
</dbReference>
<dbReference type="SUPFAM" id="SSF54791">
    <property type="entry name" value="Eukaryotic type KH-domain (KH-domain type I)"/>
    <property type="match status" value="14"/>
</dbReference>
<evidence type="ECO:0000313" key="10">
    <source>
        <dbReference type="Proteomes" id="UP000292052"/>
    </source>
</evidence>
<feature type="domain" description="K Homology" evidence="8">
    <location>
        <begin position="699"/>
        <end position="768"/>
    </location>
</feature>
<dbReference type="OrthoDB" id="10027144at2759"/>
<dbReference type="InterPro" id="IPR057778">
    <property type="entry name" value="KH_Vigilin_N"/>
</dbReference>
<dbReference type="Pfam" id="PF24668">
    <property type="entry name" value="KH_Vigilin"/>
    <property type="match status" value="1"/>
</dbReference>
<feature type="domain" description="K Homology" evidence="8">
    <location>
        <begin position="625"/>
        <end position="694"/>
    </location>
</feature>
<dbReference type="STRING" id="1661398.A0A482VN36"/>
<dbReference type="SMART" id="SM00322">
    <property type="entry name" value="KH"/>
    <property type="match status" value="14"/>
</dbReference>
<dbReference type="CDD" id="cd22410">
    <property type="entry name" value="KH-I_Vigilin_rpt7"/>
    <property type="match status" value="1"/>
</dbReference>
<name>A0A482VN36_ASBVE</name>
<feature type="domain" description="K Homology" evidence="8">
    <location>
        <begin position="849"/>
        <end position="937"/>
    </location>
</feature>
<feature type="domain" description="K Homology" evidence="8">
    <location>
        <begin position="340"/>
        <end position="406"/>
    </location>
</feature>
<dbReference type="GO" id="GO:0010468">
    <property type="term" value="P:regulation of gene expression"/>
    <property type="evidence" value="ECO:0007669"/>
    <property type="project" value="UniProtKB-ARBA"/>
</dbReference>
<dbReference type="InterPro" id="IPR036612">
    <property type="entry name" value="KH_dom_type_1_sf"/>
</dbReference>
<feature type="domain" description="K Homology" evidence="8">
    <location>
        <begin position="479"/>
        <end position="548"/>
    </location>
</feature>
<dbReference type="CDD" id="cd22405">
    <property type="entry name" value="KH-I_Vigilin_rpt1"/>
    <property type="match status" value="1"/>
</dbReference>
<comment type="subcellular location">
    <subcellularLocation>
        <location evidence="1">Cytoplasm</location>
    </subcellularLocation>
</comment>